<organism evidence="3 4">
    <name type="scientific">Penicillium nordicum</name>
    <dbReference type="NCBI Taxonomy" id="229535"/>
    <lineage>
        <taxon>Eukaryota</taxon>
        <taxon>Fungi</taxon>
        <taxon>Dikarya</taxon>
        <taxon>Ascomycota</taxon>
        <taxon>Pezizomycotina</taxon>
        <taxon>Eurotiomycetes</taxon>
        <taxon>Eurotiomycetidae</taxon>
        <taxon>Eurotiales</taxon>
        <taxon>Aspergillaceae</taxon>
        <taxon>Penicillium</taxon>
    </lineage>
</organism>
<dbReference type="InterPro" id="IPR006115">
    <property type="entry name" value="6PGDH_NADP-bd"/>
</dbReference>
<name>A0A0N0S064_9EURO</name>
<evidence type="ECO:0000256" key="1">
    <source>
        <dbReference type="SAM" id="Phobius"/>
    </source>
</evidence>
<dbReference type="Gene3D" id="3.40.50.720">
    <property type="entry name" value="NAD(P)-binding Rossmann-like Domain"/>
    <property type="match status" value="1"/>
</dbReference>
<evidence type="ECO:0000313" key="4">
    <source>
        <dbReference type="Proteomes" id="UP000037696"/>
    </source>
</evidence>
<dbReference type="GO" id="GO:0050661">
    <property type="term" value="F:NADP binding"/>
    <property type="evidence" value="ECO:0007669"/>
    <property type="project" value="InterPro"/>
</dbReference>
<dbReference type="AlphaFoldDB" id="A0A0N0S064"/>
<proteinExistence type="predicted"/>
<gene>
    <name evidence="3" type="ORF">ACN38_g31</name>
</gene>
<keyword evidence="4" id="KW-1185">Reference proteome</keyword>
<dbReference type="InterPro" id="IPR036291">
    <property type="entry name" value="NAD(P)-bd_dom_sf"/>
</dbReference>
<sequence length="119" mass="13467">MLSNRAAIMMSSTLRVGWYGLGSMGLGMSLNLQKHLQSNNLSPLRYSNRSLSKGDLLRGEGAIPEDNFEDLVRNSDIIFTMVGHLLFITMHAVLMKKNRFPLTMSSLNYLIRPWSRAIH</sequence>
<dbReference type="OrthoDB" id="435038at2759"/>
<dbReference type="Pfam" id="PF03446">
    <property type="entry name" value="NAD_binding_2"/>
    <property type="match status" value="1"/>
</dbReference>
<accession>A0A0N0S064</accession>
<dbReference type="SUPFAM" id="SSF51735">
    <property type="entry name" value="NAD(P)-binding Rossmann-fold domains"/>
    <property type="match status" value="1"/>
</dbReference>
<dbReference type="Proteomes" id="UP000037696">
    <property type="component" value="Unassembled WGS sequence"/>
</dbReference>
<feature type="transmembrane region" description="Helical" evidence="1">
    <location>
        <begin position="12"/>
        <end position="32"/>
    </location>
</feature>
<feature type="transmembrane region" description="Helical" evidence="1">
    <location>
        <begin position="77"/>
        <end position="95"/>
    </location>
</feature>
<evidence type="ECO:0000259" key="2">
    <source>
        <dbReference type="Pfam" id="PF03446"/>
    </source>
</evidence>
<dbReference type="STRING" id="229535.A0A0N0S064"/>
<keyword evidence="1" id="KW-0812">Transmembrane</keyword>
<dbReference type="EMBL" id="LHQQ01000001">
    <property type="protein sequence ID" value="KOS48953.1"/>
    <property type="molecule type" value="Genomic_DNA"/>
</dbReference>
<evidence type="ECO:0000313" key="3">
    <source>
        <dbReference type="EMBL" id="KOS48953.1"/>
    </source>
</evidence>
<comment type="caution">
    <text evidence="3">The sequence shown here is derived from an EMBL/GenBank/DDBJ whole genome shotgun (WGS) entry which is preliminary data.</text>
</comment>
<reference evidence="3 4" key="1">
    <citation type="submission" date="2015-08" db="EMBL/GenBank/DDBJ databases">
        <title>Genome sequencing of Penicillium nordicum.</title>
        <authorList>
            <person name="Nguyen H.D."/>
            <person name="Seifert K.A."/>
        </authorList>
    </citation>
    <scope>NUCLEOTIDE SEQUENCE [LARGE SCALE GENOMIC DNA]</scope>
    <source>
        <strain evidence="3 4">DAOMC 185683</strain>
    </source>
</reference>
<keyword evidence="1" id="KW-1133">Transmembrane helix</keyword>
<keyword evidence="1" id="KW-0472">Membrane</keyword>
<feature type="domain" description="6-phosphogluconate dehydrogenase NADP-binding" evidence="2">
    <location>
        <begin position="15"/>
        <end position="84"/>
    </location>
</feature>
<protein>
    <recommendedName>
        <fullName evidence="2">6-phosphogluconate dehydrogenase NADP-binding domain-containing protein</fullName>
    </recommendedName>
</protein>